<accession>A0ABW6KEY4</accession>
<reference evidence="3 4" key="1">
    <citation type="submission" date="2024-08" db="EMBL/GenBank/DDBJ databases">
        <title>Two novel Cytobacillus novel species.</title>
        <authorList>
            <person name="Liu G."/>
        </authorList>
    </citation>
    <scope>NUCLEOTIDE SEQUENCE [LARGE SCALE GENOMIC DNA]</scope>
    <source>
        <strain evidence="3 4">FJAT-54145</strain>
    </source>
</reference>
<evidence type="ECO:0000313" key="3">
    <source>
        <dbReference type="EMBL" id="MFE8701267.1"/>
    </source>
</evidence>
<dbReference type="GO" id="GO:0004722">
    <property type="term" value="F:protein serine/threonine phosphatase activity"/>
    <property type="evidence" value="ECO:0007669"/>
    <property type="project" value="UniProtKB-EC"/>
</dbReference>
<dbReference type="Gene3D" id="3.60.40.10">
    <property type="entry name" value="PPM-type phosphatase domain"/>
    <property type="match status" value="1"/>
</dbReference>
<dbReference type="PROSITE" id="PS51746">
    <property type="entry name" value="PPM_2"/>
    <property type="match status" value="1"/>
</dbReference>
<dbReference type="EMBL" id="JBIACK010000004">
    <property type="protein sequence ID" value="MFE8701267.1"/>
    <property type="molecule type" value="Genomic_DNA"/>
</dbReference>
<dbReference type="PANTHER" id="PTHR47992">
    <property type="entry name" value="PROTEIN PHOSPHATASE"/>
    <property type="match status" value="1"/>
</dbReference>
<dbReference type="SUPFAM" id="SSF81606">
    <property type="entry name" value="PP2C-like"/>
    <property type="match status" value="1"/>
</dbReference>
<comment type="caution">
    <text evidence="3">The sequence shown here is derived from an EMBL/GenBank/DDBJ whole genome shotgun (WGS) entry which is preliminary data.</text>
</comment>
<sequence length="246" mass="27237">MSRFDFYALTHKGDKQDYNEDAIEAFELHDTLFLMVADGQGSHLGGLAASTLAIYEMKTFLEARFQPHMPLEPLLREAFYVAHRVIEGARKGGGGRYQGLCTSLTMVALTAGKRITFAHVGNTKLFLMREGQLIGMTEDQTVAQQLFKDRKINKDEIKHHPERFTVTNAVGVFSAVTPDIRSGSVQQEDLLVLVSDGITEHLNENEMARLIAQGGNCKTASEHLINGANERGGYDNLSAVLSYVNF</sequence>
<evidence type="ECO:0000259" key="1">
    <source>
        <dbReference type="PROSITE" id="PS51746"/>
    </source>
</evidence>
<dbReference type="Pfam" id="PF13672">
    <property type="entry name" value="PP2C_2"/>
    <property type="match status" value="1"/>
</dbReference>
<organism evidence="3 4">
    <name type="scientific">Cytobacillus spartinae</name>
    <dbReference type="NCBI Taxonomy" id="3299023"/>
    <lineage>
        <taxon>Bacteria</taxon>
        <taxon>Bacillati</taxon>
        <taxon>Bacillota</taxon>
        <taxon>Bacilli</taxon>
        <taxon>Bacillales</taxon>
        <taxon>Bacillaceae</taxon>
        <taxon>Cytobacillus</taxon>
    </lineage>
</organism>
<proteinExistence type="predicted"/>
<dbReference type="Proteomes" id="UP001601059">
    <property type="component" value="Unassembled WGS sequence"/>
</dbReference>
<gene>
    <name evidence="2" type="ORF">ACFYKX_09900</name>
    <name evidence="3" type="ORF">ACFYKX_11735</name>
</gene>
<evidence type="ECO:0000313" key="2">
    <source>
        <dbReference type="EMBL" id="MFE8700928.1"/>
    </source>
</evidence>
<dbReference type="SMART" id="SM00331">
    <property type="entry name" value="PP2C_SIG"/>
    <property type="match status" value="1"/>
</dbReference>
<protein>
    <submittedName>
        <fullName evidence="3">PP2C family protein-serine/threonine phosphatase</fullName>
        <ecNumber evidence="3">3.1.3.16</ecNumber>
    </submittedName>
</protein>
<keyword evidence="4" id="KW-1185">Reference proteome</keyword>
<keyword evidence="3" id="KW-0378">Hydrolase</keyword>
<dbReference type="EMBL" id="JBIACK010000004">
    <property type="protein sequence ID" value="MFE8700928.1"/>
    <property type="molecule type" value="Genomic_DNA"/>
</dbReference>
<name>A0ABW6KEY4_9BACI</name>
<evidence type="ECO:0000313" key="4">
    <source>
        <dbReference type="Proteomes" id="UP001601059"/>
    </source>
</evidence>
<dbReference type="EC" id="3.1.3.16" evidence="3"/>
<feature type="domain" description="PPM-type phosphatase" evidence="1">
    <location>
        <begin position="6"/>
        <end position="244"/>
    </location>
</feature>
<dbReference type="CDD" id="cd00143">
    <property type="entry name" value="PP2Cc"/>
    <property type="match status" value="1"/>
</dbReference>
<dbReference type="RefSeq" id="WP_389360596.1">
    <property type="nucleotide sequence ID" value="NZ_JBIACK010000004.1"/>
</dbReference>
<dbReference type="SMART" id="SM00332">
    <property type="entry name" value="PP2Cc"/>
    <property type="match status" value="1"/>
</dbReference>
<dbReference type="InterPro" id="IPR001932">
    <property type="entry name" value="PPM-type_phosphatase-like_dom"/>
</dbReference>
<dbReference type="InterPro" id="IPR036457">
    <property type="entry name" value="PPM-type-like_dom_sf"/>
</dbReference>
<dbReference type="InterPro" id="IPR015655">
    <property type="entry name" value="PP2C"/>
</dbReference>